<name>A0A397UJJ1_9GLOM</name>
<reference evidence="1 2" key="1">
    <citation type="submission" date="2018-06" db="EMBL/GenBank/DDBJ databases">
        <title>Comparative genomics reveals the genomic features of Rhizophagus irregularis, R. cerebriforme, R. diaphanum and Gigaspora rosea, and their symbiotic lifestyle signature.</title>
        <authorList>
            <person name="Morin E."/>
            <person name="San Clemente H."/>
            <person name="Chen E.C.H."/>
            <person name="De La Providencia I."/>
            <person name="Hainaut M."/>
            <person name="Kuo A."/>
            <person name="Kohler A."/>
            <person name="Murat C."/>
            <person name="Tang N."/>
            <person name="Roy S."/>
            <person name="Loubradou J."/>
            <person name="Henrissat B."/>
            <person name="Grigoriev I.V."/>
            <person name="Corradi N."/>
            <person name="Roux C."/>
            <person name="Martin F.M."/>
        </authorList>
    </citation>
    <scope>NUCLEOTIDE SEQUENCE [LARGE SCALE GENOMIC DNA]</scope>
    <source>
        <strain evidence="1 2">DAOM 194757</strain>
    </source>
</reference>
<accession>A0A397UJJ1</accession>
<comment type="caution">
    <text evidence="1">The sequence shown here is derived from an EMBL/GenBank/DDBJ whole genome shotgun (WGS) entry which is preliminary data.</text>
</comment>
<dbReference type="AlphaFoldDB" id="A0A397UJJ1"/>
<keyword evidence="2" id="KW-1185">Reference proteome</keyword>
<organism evidence="1 2">
    <name type="scientific">Gigaspora rosea</name>
    <dbReference type="NCBI Taxonomy" id="44941"/>
    <lineage>
        <taxon>Eukaryota</taxon>
        <taxon>Fungi</taxon>
        <taxon>Fungi incertae sedis</taxon>
        <taxon>Mucoromycota</taxon>
        <taxon>Glomeromycotina</taxon>
        <taxon>Glomeromycetes</taxon>
        <taxon>Diversisporales</taxon>
        <taxon>Gigasporaceae</taxon>
        <taxon>Gigaspora</taxon>
    </lineage>
</organism>
<dbReference type="Proteomes" id="UP000266673">
    <property type="component" value="Unassembled WGS sequence"/>
</dbReference>
<proteinExistence type="predicted"/>
<dbReference type="OrthoDB" id="2412874at2759"/>
<protein>
    <submittedName>
        <fullName evidence="1">Uncharacterized protein</fullName>
    </submittedName>
</protein>
<dbReference type="EMBL" id="QKWP01001675">
    <property type="protein sequence ID" value="RIB07316.1"/>
    <property type="molecule type" value="Genomic_DNA"/>
</dbReference>
<evidence type="ECO:0000313" key="2">
    <source>
        <dbReference type="Proteomes" id="UP000266673"/>
    </source>
</evidence>
<evidence type="ECO:0000313" key="1">
    <source>
        <dbReference type="EMBL" id="RIB07316.1"/>
    </source>
</evidence>
<gene>
    <name evidence="1" type="ORF">C2G38_2214781</name>
</gene>
<sequence length="541" mass="62496">MPAKNLGPCSIVDCTNININFRTLTQLAYEKCCMKRTIESYPYLEVGKQLCHSHYCKLIEPDRNQQGHKSKNIENQKKKNSEPVELLSNNITFVSSIEMLTKVLYNQQRREHASLELDPTKFVNMIEATNSQLKGFFNYMTNAIIPKERSAHNIRKSIVGLCYMIAGATWEAVDTMSSLGYSACTKTVDTYRKKIRNEHSVKIINYFLEHNYLFHVYNIDDYHLIHENRRPDTVSTSTANHFATCVAKPITDYPSVPIIYNGMSVHNPENLRETSQYYKFNLIELLTIHSYANNIKERKEERSTKGLQLVGLKEQSLHSVQDYVKEHLTCFTEYFVENVHSKIRANTSQNATVDNIIKQAYVIMNYDCTFKDAYCKTRRYPYTLIALNFLKSNPKSNPKSNKRGKKLPEIYHLATLNEDVDLRYLPTGYSTAHPPYPEFCNKCGLPFTDNNGSVFICGHGYHSNCYRGKCIHCEEFYKKGIFKNVKKFLERIEKGADTLTEEDIDDDDKDDVENVEENSGEVETIDISASLAVQIEQIKYW</sequence>